<keyword evidence="3" id="KW-1185">Reference proteome</keyword>
<dbReference type="AlphaFoldDB" id="A0A7J0E7B1"/>
<evidence type="ECO:0000313" key="3">
    <source>
        <dbReference type="Proteomes" id="UP000585474"/>
    </source>
</evidence>
<proteinExistence type="predicted"/>
<feature type="compositionally biased region" description="Acidic residues" evidence="1">
    <location>
        <begin position="17"/>
        <end position="30"/>
    </location>
</feature>
<feature type="region of interest" description="Disordered" evidence="1">
    <location>
        <begin position="1"/>
        <end position="30"/>
    </location>
</feature>
<organism evidence="2 3">
    <name type="scientific">Actinidia rufa</name>
    <dbReference type="NCBI Taxonomy" id="165716"/>
    <lineage>
        <taxon>Eukaryota</taxon>
        <taxon>Viridiplantae</taxon>
        <taxon>Streptophyta</taxon>
        <taxon>Embryophyta</taxon>
        <taxon>Tracheophyta</taxon>
        <taxon>Spermatophyta</taxon>
        <taxon>Magnoliopsida</taxon>
        <taxon>eudicotyledons</taxon>
        <taxon>Gunneridae</taxon>
        <taxon>Pentapetalae</taxon>
        <taxon>asterids</taxon>
        <taxon>Ericales</taxon>
        <taxon>Actinidiaceae</taxon>
        <taxon>Actinidia</taxon>
    </lineage>
</organism>
<feature type="compositionally biased region" description="Polar residues" evidence="1">
    <location>
        <begin position="1"/>
        <end position="12"/>
    </location>
</feature>
<accession>A0A7J0E7B1</accession>
<dbReference type="OrthoDB" id="1894539at2759"/>
<protein>
    <submittedName>
        <fullName evidence="2">Uncharacterized protein</fullName>
    </submittedName>
</protein>
<sequence>MMSPESVTSAMPPNNECVEEEDGWSGDNECELDGKEVTEICEDKVKELKEGMTFDTSERRTIKFYRNAKKYKKC</sequence>
<dbReference type="Proteomes" id="UP000585474">
    <property type="component" value="Unassembled WGS sequence"/>
</dbReference>
<evidence type="ECO:0000313" key="2">
    <source>
        <dbReference type="EMBL" id="GFY81839.1"/>
    </source>
</evidence>
<reference evidence="2 3" key="1">
    <citation type="submission" date="2019-07" db="EMBL/GenBank/DDBJ databases">
        <title>De Novo Assembly of kiwifruit Actinidia rufa.</title>
        <authorList>
            <person name="Sugita-Konishi S."/>
            <person name="Sato K."/>
            <person name="Mori E."/>
            <person name="Abe Y."/>
            <person name="Kisaki G."/>
            <person name="Hamano K."/>
            <person name="Suezawa K."/>
            <person name="Otani M."/>
            <person name="Fukuda T."/>
            <person name="Manabe T."/>
            <person name="Gomi K."/>
            <person name="Tabuchi M."/>
            <person name="Akimitsu K."/>
            <person name="Kataoka I."/>
        </authorList>
    </citation>
    <scope>NUCLEOTIDE SEQUENCE [LARGE SCALE GENOMIC DNA]</scope>
    <source>
        <strain evidence="3">cv. Fuchu</strain>
    </source>
</reference>
<name>A0A7J0E7B1_9ERIC</name>
<dbReference type="EMBL" id="BJWL01000002">
    <property type="protein sequence ID" value="GFY81839.1"/>
    <property type="molecule type" value="Genomic_DNA"/>
</dbReference>
<gene>
    <name evidence="2" type="ORF">Acr_02g0000790</name>
</gene>
<comment type="caution">
    <text evidence="2">The sequence shown here is derived from an EMBL/GenBank/DDBJ whole genome shotgun (WGS) entry which is preliminary data.</text>
</comment>
<evidence type="ECO:0000256" key="1">
    <source>
        <dbReference type="SAM" id="MobiDB-lite"/>
    </source>
</evidence>